<name>W6S6K4_9CLOT</name>
<dbReference type="STRING" id="1216932.CM240_2885"/>
<keyword evidence="2" id="KW-1185">Reference proteome</keyword>
<sequence>MNYYVKSSLELHLFFGRIMKEHSFFLEVGYTQANCNYIKEANKFKKAFEKLLYDVISCSEGIVDDTIFKAGEVITEYTLPSEVKTSHLTGSKIDENITKLEAKLWEKSGYQRSKIDSGLVKRVERINQRCLELLEGLISFKEQTLENVLQCKMFTMNYPLLIEHIIREAKLYQKYIMNLEEGNRCNQEDLREIELFWNQIMMEHALFIRGLLDPTENDLIMTADNFAQQYAKLLCDARNMTDRTISSVTDKTIEETIKYRDFKLAGTKGINDCTIRSLIVPLLADHVLREANHYIRLLEQK</sequence>
<evidence type="ECO:0000313" key="1">
    <source>
        <dbReference type="EMBL" id="CDM70002.1"/>
    </source>
</evidence>
<evidence type="ECO:0000313" key="2">
    <source>
        <dbReference type="Proteomes" id="UP000019426"/>
    </source>
</evidence>
<proteinExistence type="predicted"/>
<dbReference type="HOGENOM" id="CLU_073785_0_1_9"/>
<dbReference type="Proteomes" id="UP000019426">
    <property type="component" value="Chromosome M2/40_rep2"/>
</dbReference>
<accession>W6S6K4</accession>
<protein>
    <recommendedName>
        <fullName evidence="3">DUF2935 domain-containing protein</fullName>
    </recommendedName>
</protein>
<dbReference type="RefSeq" id="WP_044040175.1">
    <property type="nucleotide sequence ID" value="NZ_HG917869.1"/>
</dbReference>
<dbReference type="InterPro" id="IPR021328">
    <property type="entry name" value="CotB-like"/>
</dbReference>
<dbReference type="PATRIC" id="fig|1216932.3.peg.2848"/>
<dbReference type="EMBL" id="HG917869">
    <property type="protein sequence ID" value="CDM70002.1"/>
    <property type="molecule type" value="Genomic_DNA"/>
</dbReference>
<dbReference type="OrthoDB" id="1633927at2"/>
<evidence type="ECO:0008006" key="3">
    <source>
        <dbReference type="Google" id="ProtNLM"/>
    </source>
</evidence>
<dbReference type="Pfam" id="PF11155">
    <property type="entry name" value="DUF2935"/>
    <property type="match status" value="2"/>
</dbReference>
<dbReference type="eggNOG" id="ENOG502Z8AB">
    <property type="taxonomic scope" value="Bacteria"/>
</dbReference>
<organism evidence="1 2">
    <name type="scientific">Clostridium bornimense</name>
    <dbReference type="NCBI Taxonomy" id="1216932"/>
    <lineage>
        <taxon>Bacteria</taxon>
        <taxon>Bacillati</taxon>
        <taxon>Bacillota</taxon>
        <taxon>Clostridia</taxon>
        <taxon>Eubacteriales</taxon>
        <taxon>Clostridiaceae</taxon>
        <taxon>Clostridium</taxon>
    </lineage>
</organism>
<dbReference type="SUPFAM" id="SSF158430">
    <property type="entry name" value="Bacillus cereus metalloprotein-like"/>
    <property type="match status" value="2"/>
</dbReference>
<dbReference type="Gene3D" id="1.20.1260.120">
    <property type="entry name" value="Protein of unknown function DUF2935"/>
    <property type="match status" value="1"/>
</dbReference>
<dbReference type="AlphaFoldDB" id="W6S6K4"/>
<reference evidence="1 2" key="1">
    <citation type="submission" date="2013-11" db="EMBL/GenBank/DDBJ databases">
        <title>Complete genome sequence of Clostridum sp. M2/40.</title>
        <authorList>
            <person name="Wibberg D."/>
            <person name="Puehler A."/>
            <person name="Schlueter A."/>
        </authorList>
    </citation>
    <scope>NUCLEOTIDE SEQUENCE [LARGE SCALE GENOMIC DNA]</scope>
    <source>
        <strain evidence="2">M2/40</strain>
    </source>
</reference>
<gene>
    <name evidence="1" type="ORF">CM240_2885</name>
</gene>
<dbReference type="KEGG" id="clt:CM240_2885"/>